<evidence type="ECO:0000256" key="5">
    <source>
        <dbReference type="SAM" id="MobiDB-lite"/>
    </source>
</evidence>
<dbReference type="Gene3D" id="3.40.50.720">
    <property type="entry name" value="NAD(P)-binding Rossmann-like Domain"/>
    <property type="match status" value="2"/>
</dbReference>
<accession>A0ABU6CFP7</accession>
<dbReference type="InterPro" id="IPR044516">
    <property type="entry name" value="UXS-like"/>
</dbReference>
<dbReference type="Pfam" id="PF01370">
    <property type="entry name" value="Epimerase"/>
    <property type="match status" value="2"/>
</dbReference>
<evidence type="ECO:0000256" key="3">
    <source>
        <dbReference type="ARBA" id="ARBA00023027"/>
    </source>
</evidence>
<keyword evidence="4" id="KW-0456">Lyase</keyword>
<proteinExistence type="predicted"/>
<comment type="cofactor">
    <cofactor evidence="1">
        <name>NAD(+)</name>
        <dbReference type="ChEBI" id="CHEBI:57540"/>
    </cofactor>
</comment>
<sequence length="297" mass="30704">MTAPLTYLVTGGAGFIGSHLTDALIDRGHTVVVLDDLSGGHRANLAAAWPDRKLRFVRGSVLDGRLLDELTGRCDAVVQLAPVDVRLVAETACRYGLPLLLAPSRASDELLALGHHREHGLPVTVARLPDTAGPRQSPGALVPRLAAQAVAGRPLTVHGDGTGRRRLTHVADAVDGLLRLLALPDTSGEILDIGGAQETTTAELAALVAERSGTASPLRFLPYEDEDGGVGERRDGMATRGPDVTGGFRALTGWEPKLGLAEIVDAALADARGSVPGPAAPALFPPAAAAVAAPARF</sequence>
<evidence type="ECO:0000256" key="4">
    <source>
        <dbReference type="ARBA" id="ARBA00023239"/>
    </source>
</evidence>
<protein>
    <submittedName>
        <fullName evidence="7">NAD-dependent epimerase/dehydratase family protein</fullName>
    </submittedName>
</protein>
<dbReference type="RefSeq" id="WP_324771271.1">
    <property type="nucleotide sequence ID" value="NZ_BAAATS010000017.1"/>
</dbReference>
<keyword evidence="8" id="KW-1185">Reference proteome</keyword>
<feature type="domain" description="NAD-dependent epimerase/dehydratase" evidence="6">
    <location>
        <begin position="8"/>
        <end position="81"/>
    </location>
</feature>
<dbReference type="PANTHER" id="PTHR43078:SF6">
    <property type="entry name" value="UDP-GLUCURONIC ACID DECARBOXYLASE 1"/>
    <property type="match status" value="1"/>
</dbReference>
<evidence type="ECO:0000256" key="2">
    <source>
        <dbReference type="ARBA" id="ARBA00022793"/>
    </source>
</evidence>
<dbReference type="PANTHER" id="PTHR43078">
    <property type="entry name" value="UDP-GLUCURONIC ACID DECARBOXYLASE-RELATED"/>
    <property type="match status" value="1"/>
</dbReference>
<evidence type="ECO:0000256" key="1">
    <source>
        <dbReference type="ARBA" id="ARBA00001911"/>
    </source>
</evidence>
<dbReference type="Proteomes" id="UP001352223">
    <property type="component" value="Unassembled WGS sequence"/>
</dbReference>
<reference evidence="7 8" key="1">
    <citation type="submission" date="2022-10" db="EMBL/GenBank/DDBJ databases">
        <authorList>
            <person name="Xie J."/>
            <person name="Shen N."/>
        </authorList>
    </citation>
    <scope>NUCLEOTIDE SEQUENCE [LARGE SCALE GENOMIC DNA]</scope>
    <source>
        <strain evidence="7 8">DSM 41681</strain>
    </source>
</reference>
<name>A0ABU6CFP7_9ACTN</name>
<dbReference type="InterPro" id="IPR036291">
    <property type="entry name" value="NAD(P)-bd_dom_sf"/>
</dbReference>
<dbReference type="SUPFAM" id="SSF51735">
    <property type="entry name" value="NAD(P)-binding Rossmann-fold domains"/>
    <property type="match status" value="1"/>
</dbReference>
<organism evidence="7 8">
    <name type="scientific">Streptomyces kunmingensis</name>
    <dbReference type="NCBI Taxonomy" id="68225"/>
    <lineage>
        <taxon>Bacteria</taxon>
        <taxon>Bacillati</taxon>
        <taxon>Actinomycetota</taxon>
        <taxon>Actinomycetes</taxon>
        <taxon>Kitasatosporales</taxon>
        <taxon>Streptomycetaceae</taxon>
        <taxon>Streptomyces</taxon>
    </lineage>
</organism>
<dbReference type="InterPro" id="IPR001509">
    <property type="entry name" value="Epimerase_deHydtase"/>
</dbReference>
<evidence type="ECO:0000313" key="8">
    <source>
        <dbReference type="Proteomes" id="UP001352223"/>
    </source>
</evidence>
<keyword evidence="3" id="KW-0520">NAD</keyword>
<dbReference type="EMBL" id="JAOZYB010000246">
    <property type="protein sequence ID" value="MEB3963536.1"/>
    <property type="molecule type" value="Genomic_DNA"/>
</dbReference>
<feature type="domain" description="NAD-dependent epimerase/dehydratase" evidence="6">
    <location>
        <begin position="110"/>
        <end position="194"/>
    </location>
</feature>
<feature type="region of interest" description="Disordered" evidence="5">
    <location>
        <begin position="219"/>
        <end position="241"/>
    </location>
</feature>
<gene>
    <name evidence="7" type="ORF">OKJ48_25320</name>
</gene>
<evidence type="ECO:0000313" key="7">
    <source>
        <dbReference type="EMBL" id="MEB3963536.1"/>
    </source>
</evidence>
<comment type="caution">
    <text evidence="7">The sequence shown here is derived from an EMBL/GenBank/DDBJ whole genome shotgun (WGS) entry which is preliminary data.</text>
</comment>
<keyword evidence="2" id="KW-0210">Decarboxylase</keyword>
<evidence type="ECO:0000259" key="6">
    <source>
        <dbReference type="Pfam" id="PF01370"/>
    </source>
</evidence>